<proteinExistence type="evidence at protein level"/>
<evidence type="ECO:0000256" key="2">
    <source>
        <dbReference type="ARBA" id="ARBA00005982"/>
    </source>
</evidence>
<dbReference type="AlphaFoldDB" id="C0PLZ2"/>
<keyword evidence="3 7" id="KW-0812">Transmembrane</keyword>
<dbReference type="Proteomes" id="UP000007305">
    <property type="component" value="Chromosome 3"/>
</dbReference>
<organism evidence="8">
    <name type="scientific">Zea mays</name>
    <name type="common">Maize</name>
    <dbReference type="NCBI Taxonomy" id="4577"/>
    <lineage>
        <taxon>Eukaryota</taxon>
        <taxon>Viridiplantae</taxon>
        <taxon>Streptophyta</taxon>
        <taxon>Embryophyta</taxon>
        <taxon>Tracheophyta</taxon>
        <taxon>Spermatophyta</taxon>
        <taxon>Magnoliopsida</taxon>
        <taxon>Liliopsida</taxon>
        <taxon>Poales</taxon>
        <taxon>Poaceae</taxon>
        <taxon>PACMAD clade</taxon>
        <taxon>Panicoideae</taxon>
        <taxon>Andropogonodae</taxon>
        <taxon>Andropogoneae</taxon>
        <taxon>Tripsacinae</taxon>
        <taxon>Zea</taxon>
    </lineage>
</organism>
<evidence type="ECO:0000256" key="3">
    <source>
        <dbReference type="ARBA" id="ARBA00022692"/>
    </source>
</evidence>
<dbReference type="RefSeq" id="NP_001170202.1">
    <property type="nucleotide sequence ID" value="NM_001176731.2"/>
</dbReference>
<dbReference type="EMBL" id="CM007649">
    <property type="protein sequence ID" value="ONM30813.1"/>
    <property type="molecule type" value="Genomic_DNA"/>
</dbReference>
<dbReference type="SUPFAM" id="SSF103473">
    <property type="entry name" value="MFS general substrate transporter"/>
    <property type="match status" value="1"/>
</dbReference>
<dbReference type="PROSITE" id="PS01022">
    <property type="entry name" value="PTR2_1"/>
    <property type="match status" value="1"/>
</dbReference>
<reference evidence="10" key="3">
    <citation type="submission" date="2019-07" db="EMBL/GenBank/DDBJ databases">
        <authorList>
            <person name="Seetharam A."/>
            <person name="Woodhouse M."/>
            <person name="Cannon E."/>
        </authorList>
    </citation>
    <scope>NUCLEOTIDE SEQUENCE [LARGE SCALE GENOMIC DNA]</scope>
    <source>
        <strain evidence="10">cv. B73</strain>
    </source>
</reference>
<keyword evidence="5 7" id="KW-0472">Membrane</keyword>
<dbReference type="PaxDb" id="4577-GRMZM2G083176_P02"/>
<feature type="transmembrane region" description="Helical" evidence="7">
    <location>
        <begin position="261"/>
        <end position="280"/>
    </location>
</feature>
<evidence type="ECO:0000313" key="8">
    <source>
        <dbReference type="EMBL" id="ACN36208.1"/>
    </source>
</evidence>
<dbReference type="EnsemblPlants" id="Zm00001eb126980_T004">
    <property type="protein sequence ID" value="Zm00001eb126980_P004"/>
    <property type="gene ID" value="Zm00001eb126980"/>
</dbReference>
<evidence type="ECO:0007829" key="12">
    <source>
        <dbReference type="PeptideAtlas" id="C0PLZ2"/>
    </source>
</evidence>
<evidence type="ECO:0000313" key="11">
    <source>
        <dbReference type="Proteomes" id="UP000007305"/>
    </source>
</evidence>
<dbReference type="KEGG" id="zma:100384152"/>
<reference evidence="10" key="4">
    <citation type="submission" date="2021-05" db="UniProtKB">
        <authorList>
            <consortium name="EnsemblPlants"/>
        </authorList>
    </citation>
    <scope>IDENTIFICATION</scope>
    <source>
        <strain evidence="10">cv. B73</strain>
    </source>
</reference>
<feature type="transmembrane region" description="Helical" evidence="7">
    <location>
        <begin position="574"/>
        <end position="595"/>
    </location>
</feature>
<dbReference type="CDD" id="cd17351">
    <property type="entry name" value="MFS_NPF"/>
    <property type="match status" value="1"/>
</dbReference>
<feature type="transmembrane region" description="Helical" evidence="7">
    <location>
        <begin position="412"/>
        <end position="434"/>
    </location>
</feature>
<dbReference type="Gene3D" id="1.20.1250.20">
    <property type="entry name" value="MFS general substrate transporter like domains"/>
    <property type="match status" value="1"/>
</dbReference>
<dbReference type="InterPro" id="IPR036259">
    <property type="entry name" value="MFS_trans_sf"/>
</dbReference>
<dbReference type="GeneID" id="100384152"/>
<dbReference type="STRING" id="4577.C0PLZ2"/>
<dbReference type="eggNOG" id="KOG1237">
    <property type="taxonomic scope" value="Eukaryota"/>
</dbReference>
<comment type="subcellular location">
    <subcellularLocation>
        <location evidence="1">Membrane</location>
        <topology evidence="1">Multi-pass membrane protein</topology>
    </subcellularLocation>
</comment>
<feature type="transmembrane region" description="Helical" evidence="7">
    <location>
        <begin position="536"/>
        <end position="562"/>
    </location>
</feature>
<dbReference type="SMR" id="C0PLZ2"/>
<gene>
    <name evidence="10" type="primary">LOC100384152</name>
    <name evidence="9" type="ORF">ZEAMMB73_Zm00001d040201</name>
</gene>
<dbReference type="EnsemblPlants" id="Zm00001eb126980_T003">
    <property type="protein sequence ID" value="Zm00001eb126980_P003"/>
    <property type="gene ID" value="Zm00001eb126980"/>
</dbReference>
<feature type="transmembrane region" description="Helical" evidence="7">
    <location>
        <begin position="621"/>
        <end position="641"/>
    </location>
</feature>
<dbReference type="GO" id="GO:0006857">
    <property type="term" value="P:oligopeptide transport"/>
    <property type="evidence" value="ECO:0007669"/>
    <property type="project" value="InterPro"/>
</dbReference>
<dbReference type="PANTHER" id="PTHR11654">
    <property type="entry name" value="OLIGOPEPTIDE TRANSPORTER-RELATED"/>
    <property type="match status" value="1"/>
</dbReference>
<keyword evidence="12" id="KW-1267">Proteomics identification</keyword>
<evidence type="ECO:0000313" key="9">
    <source>
        <dbReference type="EMBL" id="ONM30813.1"/>
    </source>
</evidence>
<feature type="region of interest" description="Disordered" evidence="6">
    <location>
        <begin position="1"/>
        <end position="33"/>
    </location>
</feature>
<dbReference type="EMBL" id="BT069311">
    <property type="protein sequence ID" value="ACN36208.1"/>
    <property type="molecule type" value="mRNA"/>
</dbReference>
<dbReference type="HOGENOM" id="CLU_009313_4_0_1"/>
<dbReference type="Gramene" id="Zm00001eb126980_T003">
    <property type="protein sequence ID" value="Zm00001eb126980_P003"/>
    <property type="gene ID" value="Zm00001eb126980"/>
</dbReference>
<feature type="transmembrane region" description="Helical" evidence="7">
    <location>
        <begin position="286"/>
        <end position="306"/>
    </location>
</feature>
<feature type="transmembrane region" description="Helical" evidence="7">
    <location>
        <begin position="167"/>
        <end position="191"/>
    </location>
</feature>
<name>C0PLZ2_MAIZE</name>
<dbReference type="Gramene" id="Zm00001eb126980_T004">
    <property type="protein sequence ID" value="Zm00001eb126980_P004"/>
    <property type="gene ID" value="Zm00001eb126980"/>
</dbReference>
<feature type="transmembrane region" description="Helical" evidence="7">
    <location>
        <begin position="490"/>
        <end position="509"/>
    </location>
</feature>
<dbReference type="ExpressionAtlas" id="C0PLZ2">
    <property type="expression patterns" value="baseline and differential"/>
</dbReference>
<dbReference type="GO" id="GO:0022857">
    <property type="term" value="F:transmembrane transporter activity"/>
    <property type="evidence" value="ECO:0000318"/>
    <property type="project" value="GO_Central"/>
</dbReference>
<dbReference type="FunCoup" id="C0PLZ2">
    <property type="interactions" value="87"/>
</dbReference>
<feature type="transmembrane region" description="Helical" evidence="7">
    <location>
        <begin position="446"/>
        <end position="470"/>
    </location>
</feature>
<evidence type="ECO:0000256" key="6">
    <source>
        <dbReference type="SAM" id="MobiDB-lite"/>
    </source>
</evidence>
<dbReference type="GO" id="GO:0016020">
    <property type="term" value="C:membrane"/>
    <property type="evidence" value="ECO:0000318"/>
    <property type="project" value="GO_Central"/>
</dbReference>
<evidence type="ECO:0000256" key="4">
    <source>
        <dbReference type="ARBA" id="ARBA00022989"/>
    </source>
</evidence>
<dbReference type="InterPro" id="IPR000109">
    <property type="entry name" value="POT_fam"/>
</dbReference>
<evidence type="ECO:0000256" key="5">
    <source>
        <dbReference type="ARBA" id="ARBA00023136"/>
    </source>
</evidence>
<evidence type="ECO:0000313" key="10">
    <source>
        <dbReference type="EnsemblPlants" id="Zm00001eb126980_P003"/>
    </source>
</evidence>
<comment type="similarity">
    <text evidence="2">Belongs to the major facilitator superfamily. Proton-dependent oligopeptide transporter (POT/PTR) (TC 2.A.17) family.</text>
</comment>
<dbReference type="OMA" id="HGFEFNF"/>
<keyword evidence="11" id="KW-1185">Reference proteome</keyword>
<evidence type="ECO:0000256" key="1">
    <source>
        <dbReference type="ARBA" id="ARBA00004141"/>
    </source>
</evidence>
<dbReference type="OrthoDB" id="8904098at2759"/>
<evidence type="ECO:0000256" key="7">
    <source>
        <dbReference type="SAM" id="Phobius"/>
    </source>
</evidence>
<dbReference type="Pfam" id="PF00854">
    <property type="entry name" value="PTR2"/>
    <property type="match status" value="1"/>
</dbReference>
<dbReference type="GO" id="GO:0055085">
    <property type="term" value="P:transmembrane transport"/>
    <property type="evidence" value="ECO:0000318"/>
    <property type="project" value="GO_Central"/>
</dbReference>
<reference evidence="9 11" key="2">
    <citation type="submission" date="2015-12" db="EMBL/GenBank/DDBJ databases">
        <title>Update maize B73 reference genome by single molecule sequencing technologies.</title>
        <authorList>
            <consortium name="Maize Genome Sequencing Project"/>
            <person name="Ware D."/>
        </authorList>
    </citation>
    <scope>NUCLEOTIDE SEQUENCE [LARGE SCALE GENOMIC DNA]</scope>
    <source>
        <strain evidence="11">cv. B73</strain>
        <tissue evidence="9">Seedling</tissue>
    </source>
</reference>
<sequence length="661" mass="71868">MAPASETELQAPPPPPASAKEIKSPEVLPEPGSLSALQRKKLGAHFMESDERRVSRARTPLGAAYEPPSAAAGGGGTTPVNIRGEPIQDLSRTGGWVAAFFIFGNEMAERMAYFGLSVNMVIFMFKVMHRPFASSANAVNNFLGISQASSVLGGFLADAYLGRYWTIAIFTTMYLLGLIALTVSASVPALVPPQEGCDKLAMLLGACAPAAPWQMAYLQTALYVTALGAAGIRPCVSSFGADQFDERSPEYKRRLDRFFNLFYLAVTLGAIAAFTAVVYIQMQHGWAAAFGTLALAMGTSNALFFVGTPLYRHRLPGGSPLTRVAQVLVAAFRKRDAAFDSGDFVGLYEVAGAKSAIRGSAKIDHTDDFRWLDKAALQLEGDLAGGEDEEAVNPWRLCTVTQVEEVKILLRLLPVPACTVMLSVVLTEFLTLSVQQAYTLNTRVAALHLPVTCMPVFPCLAIFLILALYYQTFAPLARRLTGHPHGASQLQRVGLGLFFSILSVAWAGLFERYRRGYAVRHGYLGLFLTPMPDLSAYWLLIQYCLIGVAEVFCLVALLEFLYQEAPDAMRSVGSAYAAVAGGLGCFVASAINTAVDAATRDDEEGRPSWLAQNINVGRFDYLYWLLAVLSTVNLLIFVFFAKRYKYRVRVDVPTTVAVDKQ</sequence>
<accession>C0PLZ2</accession>
<dbReference type="InterPro" id="IPR018456">
    <property type="entry name" value="PTR2_symporter_CS"/>
</dbReference>
<keyword evidence="4 7" id="KW-1133">Transmembrane helix</keyword>
<protein>
    <submittedName>
        <fullName evidence="9">Protein NRT1/ PTR FAMILY 6.1</fullName>
    </submittedName>
</protein>
<reference evidence="8" key="1">
    <citation type="journal article" date="2009" name="PLoS Genet.">
        <title>Sequencing, mapping, and analysis of 27,455 maize full-length cDNAs.</title>
        <authorList>
            <person name="Soderlund C."/>
            <person name="Descour A."/>
            <person name="Kudrna D."/>
            <person name="Bomhoff M."/>
            <person name="Boyd L."/>
            <person name="Currie J."/>
            <person name="Angelova A."/>
            <person name="Collura K."/>
            <person name="Wissotski M."/>
            <person name="Ashley E."/>
            <person name="Morrow D."/>
            <person name="Fernandes J."/>
            <person name="Walbot V."/>
            <person name="Yu Y."/>
        </authorList>
    </citation>
    <scope>NUCLEOTIDE SEQUENCE</scope>
    <source>
        <strain evidence="8">B73</strain>
    </source>
</reference>